<keyword evidence="6 11" id="KW-0798">TonB box</keyword>
<feature type="chain" id="PRO_5046895787" evidence="12">
    <location>
        <begin position="20"/>
        <end position="1015"/>
    </location>
</feature>
<keyword evidence="16" id="KW-1185">Reference proteome</keyword>
<comment type="caution">
    <text evidence="15">The sequence shown here is derived from an EMBL/GenBank/DDBJ whole genome shotgun (WGS) entry which is preliminary data.</text>
</comment>
<dbReference type="Gene3D" id="2.40.170.20">
    <property type="entry name" value="TonB-dependent receptor, beta-barrel domain"/>
    <property type="match status" value="1"/>
</dbReference>
<comment type="subcellular location">
    <subcellularLocation>
        <location evidence="1 10">Cell outer membrane</location>
        <topology evidence="1 10">Multi-pass membrane protein</topology>
    </subcellularLocation>
</comment>
<evidence type="ECO:0000256" key="9">
    <source>
        <dbReference type="ARBA" id="ARBA00023237"/>
    </source>
</evidence>
<dbReference type="PANTHER" id="PTHR30069">
    <property type="entry name" value="TONB-DEPENDENT OUTER MEMBRANE RECEPTOR"/>
    <property type="match status" value="1"/>
</dbReference>
<gene>
    <name evidence="15" type="ORF">IM755_08650</name>
</gene>
<keyword evidence="4 10" id="KW-0812">Transmembrane</keyword>
<evidence type="ECO:0000256" key="4">
    <source>
        <dbReference type="ARBA" id="ARBA00022692"/>
    </source>
</evidence>
<dbReference type="SUPFAM" id="SSF49464">
    <property type="entry name" value="Carboxypeptidase regulatory domain-like"/>
    <property type="match status" value="1"/>
</dbReference>
<feature type="domain" description="TonB-dependent receptor-like beta-barrel" evidence="13">
    <location>
        <begin position="386"/>
        <end position="764"/>
    </location>
</feature>
<keyword evidence="2 10" id="KW-0813">Transport</keyword>
<dbReference type="Pfam" id="PF07715">
    <property type="entry name" value="Plug"/>
    <property type="match status" value="1"/>
</dbReference>
<dbReference type="Gene3D" id="2.60.40.1120">
    <property type="entry name" value="Carboxypeptidase-like, regulatory domain"/>
    <property type="match status" value="1"/>
</dbReference>
<evidence type="ECO:0000256" key="8">
    <source>
        <dbReference type="ARBA" id="ARBA00023170"/>
    </source>
</evidence>
<sequence length="1015" mass="110976">MRSKLLLLSLLLMSSIVFSQTIDLIGVVKDANTGEPLAGVSIFLKHSQNGTISDFDGNFKFSNVSKGEIVVFSYIGFKTYEYVVTENTNILIKLEEETKGLQEVVVLGYSSQKKRDITGAVTVISSKTIQDLKPVKVEQALQGTVSGVVVTQQSGAPGAALDIRIRGIATNGVNGPYVIIDGYQGDLSILNPDDIESITVLKDAQAAIYGTLGANGVVVVTTKSGKKNSKTKVSYTGYTGFQETTKKLNLLDATEYALLLNESYANGGQALPYPNVSGLGKGTDWQDKIFNQTPITSNEFSFSGGSEKITYIFSASDLYQQGIIGKDKADFKRNTARLGLNADLSDKLKFSTNIIYTYIDRDAFNDSGLGSVLFNAINTPATLSVYDSSNNFTLVPSSPGYGIEVINPLAQLENTYNDYKLKKFNGNVRLDYDIFKDLKLVSRMGFNTSNSDGKSFAKQVSYGGKVFDVTRSSVSQNKINDNSYTFDFFGEYNKVIAENHKIKGTLGTTVYKEYGSGLFATGYDVPNNSWSNADISLATGTSPDGGRDVSSYVYDERRLSFFGFLEYAFKGKYLLSAAIRRDLSTKFGPDNRVAIFPSFTTGWIVSDESFFKENKTLNFLKLRASYGVLGNDQIRNNGYVGSLSGEGTYVFNGSLVNGIAIGVLPNPKLKWEEAKKFDIGLDLKMFSNKVNITTDYFIDRRDNLLIGNIPVSGISGVFAPGSGSPTINAGSVQNKGFEFAIDYEENLNDNLKFKLGYNITSINNEVLAVNNSTGFLEGGAFGVGQLAPSRMQVGQPIGYFYGYKTDGIFQNQAEIDAHPSQAALGAATAPGDIRFKDLNNDGVINSDDRTNIGDPIADFTMGFNFTLSYKNFDFSSYSYASLGNDMVRNYERSLSDLNRLNYVLDRWTGEGTSNTVPRVTTAATNNNVFSDYYVEDASFLRIQNIQLGYTLPSKVTEKIKVSKIRLYSTVNNVYTFTKYRGFDPAATSGAPIGGGIDYGFYPAARTFIFGINANF</sequence>
<evidence type="ECO:0000256" key="7">
    <source>
        <dbReference type="ARBA" id="ARBA00023136"/>
    </source>
</evidence>
<feature type="domain" description="TonB-dependent receptor plug" evidence="14">
    <location>
        <begin position="113"/>
        <end position="217"/>
    </location>
</feature>
<dbReference type="InterPro" id="IPR023997">
    <property type="entry name" value="TonB-dep_OMP_SusC/RagA_CS"/>
</dbReference>
<dbReference type="NCBIfam" id="TIGR04057">
    <property type="entry name" value="SusC_RagA_signa"/>
    <property type="match status" value="1"/>
</dbReference>
<proteinExistence type="inferred from homology"/>
<evidence type="ECO:0000313" key="15">
    <source>
        <dbReference type="EMBL" id="MBE9576774.1"/>
    </source>
</evidence>
<dbReference type="Pfam" id="PF00593">
    <property type="entry name" value="TonB_dep_Rec_b-barrel"/>
    <property type="match status" value="1"/>
</dbReference>
<evidence type="ECO:0000259" key="13">
    <source>
        <dbReference type="Pfam" id="PF00593"/>
    </source>
</evidence>
<reference evidence="15 16" key="1">
    <citation type="submission" date="2020-10" db="EMBL/GenBank/DDBJ databases">
        <title>The genome sequence of Flavobacterium aquaticum 1Y8A.</title>
        <authorList>
            <person name="Liu Y."/>
        </authorList>
    </citation>
    <scope>NUCLEOTIDE SEQUENCE [LARGE SCALE GENOMIC DNA]</scope>
    <source>
        <strain evidence="15 16">1Y8A</strain>
    </source>
</reference>
<evidence type="ECO:0000256" key="2">
    <source>
        <dbReference type="ARBA" id="ARBA00022448"/>
    </source>
</evidence>
<keyword evidence="3 10" id="KW-1134">Transmembrane beta strand</keyword>
<keyword evidence="8 15" id="KW-0675">Receptor</keyword>
<dbReference type="InterPro" id="IPR036942">
    <property type="entry name" value="Beta-barrel_TonB_sf"/>
</dbReference>
<organism evidence="15 16">
    <name type="scientific">Flavobacterium proteolyticum</name>
    <dbReference type="NCBI Taxonomy" id="2911683"/>
    <lineage>
        <taxon>Bacteria</taxon>
        <taxon>Pseudomonadati</taxon>
        <taxon>Bacteroidota</taxon>
        <taxon>Flavobacteriia</taxon>
        <taxon>Flavobacteriales</taxon>
        <taxon>Flavobacteriaceae</taxon>
        <taxon>Flavobacterium</taxon>
    </lineage>
</organism>
<evidence type="ECO:0000256" key="11">
    <source>
        <dbReference type="RuleBase" id="RU003357"/>
    </source>
</evidence>
<keyword evidence="5 12" id="KW-0732">Signal</keyword>
<dbReference type="InterPro" id="IPR008969">
    <property type="entry name" value="CarboxyPept-like_regulatory"/>
</dbReference>
<evidence type="ECO:0000256" key="12">
    <source>
        <dbReference type="SAM" id="SignalP"/>
    </source>
</evidence>
<protein>
    <submittedName>
        <fullName evidence="15">TonB-dependent receptor</fullName>
    </submittedName>
</protein>
<evidence type="ECO:0000313" key="16">
    <source>
        <dbReference type="Proteomes" id="UP000656274"/>
    </source>
</evidence>
<evidence type="ECO:0000259" key="14">
    <source>
        <dbReference type="Pfam" id="PF07715"/>
    </source>
</evidence>
<dbReference type="Proteomes" id="UP000656274">
    <property type="component" value="Unassembled WGS sequence"/>
</dbReference>
<evidence type="ECO:0000256" key="5">
    <source>
        <dbReference type="ARBA" id="ARBA00022729"/>
    </source>
</evidence>
<dbReference type="Pfam" id="PF13715">
    <property type="entry name" value="CarbopepD_reg_2"/>
    <property type="match status" value="1"/>
</dbReference>
<dbReference type="InterPro" id="IPR012910">
    <property type="entry name" value="Plug_dom"/>
</dbReference>
<dbReference type="InterPro" id="IPR039426">
    <property type="entry name" value="TonB-dep_rcpt-like"/>
</dbReference>
<dbReference type="NCBIfam" id="TIGR04056">
    <property type="entry name" value="OMP_RagA_SusC"/>
    <property type="match status" value="1"/>
</dbReference>
<dbReference type="EMBL" id="JADFTZ010000003">
    <property type="protein sequence ID" value="MBE9576774.1"/>
    <property type="molecule type" value="Genomic_DNA"/>
</dbReference>
<dbReference type="RefSeq" id="WP_194095816.1">
    <property type="nucleotide sequence ID" value="NZ_JADFTZ010000003.1"/>
</dbReference>
<dbReference type="InterPro" id="IPR037066">
    <property type="entry name" value="Plug_dom_sf"/>
</dbReference>
<dbReference type="Gene3D" id="2.170.130.10">
    <property type="entry name" value="TonB-dependent receptor, plug domain"/>
    <property type="match status" value="1"/>
</dbReference>
<evidence type="ECO:0000256" key="6">
    <source>
        <dbReference type="ARBA" id="ARBA00023077"/>
    </source>
</evidence>
<evidence type="ECO:0000256" key="10">
    <source>
        <dbReference type="PROSITE-ProRule" id="PRU01360"/>
    </source>
</evidence>
<keyword evidence="9 10" id="KW-0998">Cell outer membrane</keyword>
<evidence type="ECO:0000256" key="3">
    <source>
        <dbReference type="ARBA" id="ARBA00022452"/>
    </source>
</evidence>
<evidence type="ECO:0000256" key="1">
    <source>
        <dbReference type="ARBA" id="ARBA00004571"/>
    </source>
</evidence>
<dbReference type="PANTHER" id="PTHR30069:SF29">
    <property type="entry name" value="HEMOGLOBIN AND HEMOGLOBIN-HAPTOGLOBIN-BINDING PROTEIN 1-RELATED"/>
    <property type="match status" value="1"/>
</dbReference>
<accession>A0ABR9WTF8</accession>
<comment type="similarity">
    <text evidence="10 11">Belongs to the TonB-dependent receptor family.</text>
</comment>
<feature type="signal peptide" evidence="12">
    <location>
        <begin position="1"/>
        <end position="19"/>
    </location>
</feature>
<keyword evidence="7 10" id="KW-0472">Membrane</keyword>
<dbReference type="SUPFAM" id="SSF56935">
    <property type="entry name" value="Porins"/>
    <property type="match status" value="1"/>
</dbReference>
<dbReference type="InterPro" id="IPR023996">
    <property type="entry name" value="TonB-dep_OMP_SusC/RagA"/>
</dbReference>
<dbReference type="PROSITE" id="PS52016">
    <property type="entry name" value="TONB_DEPENDENT_REC_3"/>
    <property type="match status" value="1"/>
</dbReference>
<name>A0ABR9WTF8_9FLAO</name>
<dbReference type="InterPro" id="IPR000531">
    <property type="entry name" value="Beta-barrel_TonB"/>
</dbReference>